<gene>
    <name evidence="1" type="ORF">LCGC14_1667940</name>
</gene>
<comment type="caution">
    <text evidence="1">The sequence shown here is derived from an EMBL/GenBank/DDBJ whole genome shotgun (WGS) entry which is preliminary data.</text>
</comment>
<organism evidence="1">
    <name type="scientific">marine sediment metagenome</name>
    <dbReference type="NCBI Taxonomy" id="412755"/>
    <lineage>
        <taxon>unclassified sequences</taxon>
        <taxon>metagenomes</taxon>
        <taxon>ecological metagenomes</taxon>
    </lineage>
</organism>
<reference evidence="1" key="1">
    <citation type="journal article" date="2015" name="Nature">
        <title>Complex archaea that bridge the gap between prokaryotes and eukaryotes.</title>
        <authorList>
            <person name="Spang A."/>
            <person name="Saw J.H."/>
            <person name="Jorgensen S.L."/>
            <person name="Zaremba-Niedzwiedzka K."/>
            <person name="Martijn J."/>
            <person name="Lind A.E."/>
            <person name="van Eijk R."/>
            <person name="Schleper C."/>
            <person name="Guy L."/>
            <person name="Ettema T.J."/>
        </authorList>
    </citation>
    <scope>NUCLEOTIDE SEQUENCE</scope>
</reference>
<dbReference type="EMBL" id="LAZR01014270">
    <property type="protein sequence ID" value="KKM18211.1"/>
    <property type="molecule type" value="Genomic_DNA"/>
</dbReference>
<dbReference type="AlphaFoldDB" id="A0A0F9HS42"/>
<evidence type="ECO:0000313" key="1">
    <source>
        <dbReference type="EMBL" id="KKM18211.1"/>
    </source>
</evidence>
<name>A0A0F9HS42_9ZZZZ</name>
<proteinExistence type="predicted"/>
<protein>
    <submittedName>
        <fullName evidence="1">Uncharacterized protein</fullName>
    </submittedName>
</protein>
<accession>A0A0F9HS42</accession>
<sequence>MDILLEKLGVEGIDETIDETLDDKYAKDKVKELLVDVNKTDINLSEFLAEYYDFLIKIGEKEEIKWVEAELSGTLYEVGKEDPEYFKYRGIRGYISPVRVYIPNLIFSSFEMIIHEPKFLMRPFKFIPPISVYEFEKYKDDLDKIGIITLSEDTIKLLDPDATDELKLYFYFKGSDIAHIISNIKQKVSRFLINIINS</sequence>